<reference evidence="12 13" key="1">
    <citation type="journal article" date="2019" name="Emerg. Microbes Infect.">
        <title>Comprehensive subspecies identification of 175 nontuberculous mycobacteria species based on 7547 genomic profiles.</title>
        <authorList>
            <person name="Matsumoto Y."/>
            <person name="Kinjo T."/>
            <person name="Motooka D."/>
            <person name="Nabeya D."/>
            <person name="Jung N."/>
            <person name="Uechi K."/>
            <person name="Horii T."/>
            <person name="Iida T."/>
            <person name="Fujita J."/>
            <person name="Nakamura S."/>
        </authorList>
    </citation>
    <scope>NUCLEOTIDE SEQUENCE [LARGE SCALE GENOMIC DNA]</scope>
    <source>
        <strain evidence="12 13">JCM 13574</strain>
    </source>
</reference>
<keyword evidence="5 10" id="KW-1133">Transmembrane helix</keyword>
<comment type="caution">
    <text evidence="10">Lacks conserved residue(s) required for the propagation of feature annotation.</text>
</comment>
<evidence type="ECO:0000256" key="3">
    <source>
        <dbReference type="ARBA" id="ARBA00022475"/>
    </source>
</evidence>
<keyword evidence="8 10" id="KW-0472">Membrane</keyword>
<keyword evidence="2 10" id="KW-0813">Transport</keyword>
<evidence type="ECO:0000256" key="9">
    <source>
        <dbReference type="ARBA" id="ARBA00023201"/>
    </source>
</evidence>
<dbReference type="GO" id="GO:0098719">
    <property type="term" value="P:sodium ion import across plasma membrane"/>
    <property type="evidence" value="ECO:0007669"/>
    <property type="project" value="TreeGrafter"/>
</dbReference>
<feature type="transmembrane region" description="Helical" evidence="10">
    <location>
        <begin position="221"/>
        <end position="245"/>
    </location>
</feature>
<dbReference type="GO" id="GO:0005886">
    <property type="term" value="C:plasma membrane"/>
    <property type="evidence" value="ECO:0007669"/>
    <property type="project" value="UniProtKB-SubCell"/>
</dbReference>
<feature type="transmembrane region" description="Helical" evidence="10">
    <location>
        <begin position="178"/>
        <end position="201"/>
    </location>
</feature>
<evidence type="ECO:0000256" key="1">
    <source>
        <dbReference type="ARBA" id="ARBA00004651"/>
    </source>
</evidence>
<comment type="subcellular location">
    <subcellularLocation>
        <location evidence="1 10">Cell membrane</location>
        <topology evidence="1 10">Multi-pass membrane protein</topology>
    </subcellularLocation>
</comment>
<keyword evidence="9 10" id="KW-0739">Sodium transport</keyword>
<dbReference type="Pfam" id="PF00999">
    <property type="entry name" value="Na_H_Exchanger"/>
    <property type="match status" value="1"/>
</dbReference>
<evidence type="ECO:0000256" key="4">
    <source>
        <dbReference type="ARBA" id="ARBA00022692"/>
    </source>
</evidence>
<dbReference type="InterPro" id="IPR018422">
    <property type="entry name" value="Cation/H_exchanger_CPA1"/>
</dbReference>
<gene>
    <name evidence="12" type="ORF">MMAD_07300</name>
</gene>
<feature type="transmembrane region" description="Helical" evidence="10">
    <location>
        <begin position="82"/>
        <end position="102"/>
    </location>
</feature>
<feature type="transmembrane region" description="Helical" evidence="10">
    <location>
        <begin position="299"/>
        <end position="323"/>
    </location>
</feature>
<dbReference type="PANTHER" id="PTHR10110">
    <property type="entry name" value="SODIUM/HYDROGEN EXCHANGER"/>
    <property type="match status" value="1"/>
</dbReference>
<dbReference type="GO" id="GO:0051453">
    <property type="term" value="P:regulation of intracellular pH"/>
    <property type="evidence" value="ECO:0007669"/>
    <property type="project" value="TreeGrafter"/>
</dbReference>
<feature type="domain" description="Cation/H+ exchanger transmembrane" evidence="11">
    <location>
        <begin position="12"/>
        <end position="403"/>
    </location>
</feature>
<evidence type="ECO:0000256" key="7">
    <source>
        <dbReference type="ARBA" id="ARBA00023065"/>
    </source>
</evidence>
<evidence type="ECO:0000256" key="6">
    <source>
        <dbReference type="ARBA" id="ARBA00023053"/>
    </source>
</evidence>
<accession>A0A7I7XAV9</accession>
<protein>
    <submittedName>
        <fullName evidence="12">Na+/H+ antiporter</fullName>
    </submittedName>
</protein>
<dbReference type="Gene3D" id="6.10.140.1330">
    <property type="match status" value="1"/>
</dbReference>
<evidence type="ECO:0000256" key="10">
    <source>
        <dbReference type="RuleBase" id="RU366002"/>
    </source>
</evidence>
<sequence length="531" mass="56169">MVSASLLAVLVVSVLLAGIARRYDVSGPLALVVAGLLAGLIPGVDGIALQPDLVLFVILPPLLWSAGLESSYVALRQNTRRIGLLAVGLPLVTTFAVGIVAFHTVPELTIAAALTLGAIVAPPDAVSAAAIGRRLGLPRQIMTLLGGESLLNDATALTAYRVALAAAIGTAASWGTPILTFALAAVGGTVVGWVAGSLIVWVRTWLADPLVESAIGLVAPFFIYLLAEEVHGSGVIAVVVAALILGQRNTRASYATRLQDNAVWRTLQFVLESFAFLLIGLQLPTVVAELKGISAETLAIASAAVLATVIVVRIVWVFAMSFIPRKLSRRIRENEEKPTAAQVFIVAWAGMRGVVSLAAAFAVPLTTLSGAPFPGRPQLVFLTFVVVVGTLLLHGLTLPWIIKVLDVQGDDAHQDALDEAAAQTKAAQAAAARLDEIMAAQRADSDVHQRAASILRHWNDRRSNAAWEQLGRSDDEIGEGPAAAFKRLRLEMLKAERASFVSERDAGRINDEVLRSALRGLDLEEATLDRD</sequence>
<dbReference type="AlphaFoldDB" id="A0A7I7XAV9"/>
<dbReference type="InterPro" id="IPR004705">
    <property type="entry name" value="Cation/H_exchanger_CPA1_bac"/>
</dbReference>
<dbReference type="PANTHER" id="PTHR10110:SF86">
    <property type="entry name" value="SODIUM_HYDROGEN EXCHANGER 7"/>
    <property type="match status" value="1"/>
</dbReference>
<organism evidence="12 13">
    <name type="scientific">Mycolicibacterium madagascariense</name>
    <dbReference type="NCBI Taxonomy" id="212765"/>
    <lineage>
        <taxon>Bacteria</taxon>
        <taxon>Bacillati</taxon>
        <taxon>Actinomycetota</taxon>
        <taxon>Actinomycetes</taxon>
        <taxon>Mycobacteriales</taxon>
        <taxon>Mycobacteriaceae</taxon>
        <taxon>Mycolicibacterium</taxon>
    </lineage>
</organism>
<dbReference type="Proteomes" id="UP000466517">
    <property type="component" value="Chromosome"/>
</dbReference>
<comment type="function">
    <text evidence="10">Na(+)/H(+) antiporter that extrudes sodium in exchange for external protons.</text>
</comment>
<dbReference type="GO" id="GO:0015385">
    <property type="term" value="F:sodium:proton antiporter activity"/>
    <property type="evidence" value="ECO:0007669"/>
    <property type="project" value="InterPro"/>
</dbReference>
<evidence type="ECO:0000256" key="5">
    <source>
        <dbReference type="ARBA" id="ARBA00022989"/>
    </source>
</evidence>
<keyword evidence="3 10" id="KW-1003">Cell membrane</keyword>
<evidence type="ECO:0000259" key="11">
    <source>
        <dbReference type="Pfam" id="PF00999"/>
    </source>
</evidence>
<evidence type="ECO:0000313" key="13">
    <source>
        <dbReference type="Proteomes" id="UP000466517"/>
    </source>
</evidence>
<evidence type="ECO:0000256" key="2">
    <source>
        <dbReference type="ARBA" id="ARBA00022448"/>
    </source>
</evidence>
<evidence type="ECO:0000313" key="12">
    <source>
        <dbReference type="EMBL" id="BBZ26435.1"/>
    </source>
</evidence>
<feature type="transmembrane region" description="Helical" evidence="10">
    <location>
        <begin position="53"/>
        <end position="75"/>
    </location>
</feature>
<keyword evidence="6 10" id="KW-0915">Sodium</keyword>
<keyword evidence="4 10" id="KW-0812">Transmembrane</keyword>
<keyword evidence="13" id="KW-1185">Reference proteome</keyword>
<comment type="similarity">
    <text evidence="10">Belongs to the monovalent cation:proton antiporter 1 (CPA1) transporter (TC 2.A.36) family.</text>
</comment>
<keyword evidence="7 10" id="KW-0406">Ion transport</keyword>
<dbReference type="KEGG" id="mmag:MMAD_07300"/>
<dbReference type="NCBIfam" id="TIGR00831">
    <property type="entry name" value="a_cpa1"/>
    <property type="match status" value="1"/>
</dbReference>
<evidence type="ECO:0000256" key="8">
    <source>
        <dbReference type="ARBA" id="ARBA00023136"/>
    </source>
</evidence>
<proteinExistence type="inferred from homology"/>
<name>A0A7I7XAV9_9MYCO</name>
<dbReference type="InterPro" id="IPR006153">
    <property type="entry name" value="Cation/H_exchanger_TM"/>
</dbReference>
<dbReference type="GO" id="GO:0015386">
    <property type="term" value="F:potassium:proton antiporter activity"/>
    <property type="evidence" value="ECO:0007669"/>
    <property type="project" value="TreeGrafter"/>
</dbReference>
<feature type="transmembrane region" description="Helical" evidence="10">
    <location>
        <begin position="343"/>
        <end position="367"/>
    </location>
</feature>
<dbReference type="EMBL" id="AP022610">
    <property type="protein sequence ID" value="BBZ26435.1"/>
    <property type="molecule type" value="Genomic_DNA"/>
</dbReference>
<feature type="transmembrane region" description="Helical" evidence="10">
    <location>
        <begin position="379"/>
        <end position="402"/>
    </location>
</feature>
<keyword evidence="10" id="KW-0050">Antiport</keyword>
<feature type="transmembrane region" description="Helical" evidence="10">
    <location>
        <begin position="108"/>
        <end position="132"/>
    </location>
</feature>
<feature type="transmembrane region" description="Helical" evidence="10">
    <location>
        <begin position="266"/>
        <end position="287"/>
    </location>
</feature>